<accession>A0ABX3H9M0</accession>
<proteinExistence type="predicted"/>
<dbReference type="Proteomes" id="UP000187412">
    <property type="component" value="Unassembled WGS sequence"/>
</dbReference>
<sequence>MPFSISTSLIRPLNALPHNALVIDRQGIILFTNDSWKEYNNHYGLSPHADWTGADGLELFEQMMSGPSQITALKELLHRILCGESLISSSEFILQTAAKGSRRFRVDAFPLIHENPAADQAIILSLQDVGPVIISQPVQSVRTIQPLRLHQKNPQPLVPICASCKSIRNSSEEWVTIERFLLQQLSLQFTHDICPDCIRELYPKYAAALKW</sequence>
<reference evidence="1 2" key="1">
    <citation type="submission" date="2016-10" db="EMBL/GenBank/DDBJ databases">
        <title>Paenibacillus species isolates.</title>
        <authorList>
            <person name="Beno S.M."/>
        </authorList>
    </citation>
    <scope>NUCLEOTIDE SEQUENCE [LARGE SCALE GENOMIC DNA]</scope>
    <source>
        <strain evidence="1 2">FSL H7-0744</strain>
    </source>
</reference>
<protein>
    <recommendedName>
        <fullName evidence="3">PAS domain-containing protein</fullName>
    </recommendedName>
</protein>
<dbReference type="EMBL" id="MPTB01000017">
    <property type="protein sequence ID" value="OMD47063.1"/>
    <property type="molecule type" value="Genomic_DNA"/>
</dbReference>
<evidence type="ECO:0000313" key="2">
    <source>
        <dbReference type="Proteomes" id="UP000187412"/>
    </source>
</evidence>
<dbReference type="RefSeq" id="WP_076111212.1">
    <property type="nucleotide sequence ID" value="NZ_MPTB01000017.1"/>
</dbReference>
<keyword evidence="2" id="KW-1185">Reference proteome</keyword>
<name>A0ABX3H9M0_PAEBO</name>
<dbReference type="InterPro" id="IPR000014">
    <property type="entry name" value="PAS"/>
</dbReference>
<evidence type="ECO:0008006" key="3">
    <source>
        <dbReference type="Google" id="ProtNLM"/>
    </source>
</evidence>
<comment type="caution">
    <text evidence="1">The sequence shown here is derived from an EMBL/GenBank/DDBJ whole genome shotgun (WGS) entry which is preliminary data.</text>
</comment>
<dbReference type="CDD" id="cd00130">
    <property type="entry name" value="PAS"/>
    <property type="match status" value="1"/>
</dbReference>
<gene>
    <name evidence="1" type="ORF">BSK56_14635</name>
</gene>
<evidence type="ECO:0000313" key="1">
    <source>
        <dbReference type="EMBL" id="OMD47063.1"/>
    </source>
</evidence>
<organism evidence="1 2">
    <name type="scientific">Paenibacillus borealis</name>
    <dbReference type="NCBI Taxonomy" id="160799"/>
    <lineage>
        <taxon>Bacteria</taxon>
        <taxon>Bacillati</taxon>
        <taxon>Bacillota</taxon>
        <taxon>Bacilli</taxon>
        <taxon>Bacillales</taxon>
        <taxon>Paenibacillaceae</taxon>
        <taxon>Paenibacillus</taxon>
    </lineage>
</organism>